<sequence length="342" mass="39172">MRVCLIHYMALSPILYFPRTNKLMASRRQRLEGLSLRKKVRRDSLQFLQLLCRVKWTDGGTGRNQQCEEVKLRLKSSVSQGHGRRVQHVHSCEKVTGIICELVPVALWLDTSPNQTQPTFCIPYPYTEDFDHIRCFNGVDEKRPSRMFCVEDPDEKCSLESGNLKGSAVVTGGAVWSSRAEMYGRHRRRCMVVTGGAVWSSQAEMYGRHRRRCMVVTGWIVRSSQAEMYGRHRRSSMVVTGWIVRSSQAEMYGRHRRRCMVVTGGAVWSSQAEMYGRHRRRCMVVTGGDVWSSQAEQYGRHRRRCMVVTGGDVWSLQAEQYGRHRLDSTVVTGGDVWSSQVG</sequence>
<dbReference type="AlphaFoldDB" id="A0AAE0YSU8"/>
<proteinExistence type="predicted"/>
<evidence type="ECO:0000313" key="2">
    <source>
        <dbReference type="Proteomes" id="UP001283361"/>
    </source>
</evidence>
<accession>A0AAE0YSU8</accession>
<keyword evidence="2" id="KW-1185">Reference proteome</keyword>
<evidence type="ECO:0000313" key="1">
    <source>
        <dbReference type="EMBL" id="KAK3756578.1"/>
    </source>
</evidence>
<name>A0AAE0YSU8_9GAST</name>
<dbReference type="EMBL" id="JAWDGP010005492">
    <property type="protein sequence ID" value="KAK3756578.1"/>
    <property type="molecule type" value="Genomic_DNA"/>
</dbReference>
<reference evidence="1" key="1">
    <citation type="journal article" date="2023" name="G3 (Bethesda)">
        <title>A reference genome for the long-term kleptoplast-retaining sea slug Elysia crispata morphotype clarki.</title>
        <authorList>
            <person name="Eastman K.E."/>
            <person name="Pendleton A.L."/>
            <person name="Shaikh M.A."/>
            <person name="Suttiyut T."/>
            <person name="Ogas R."/>
            <person name="Tomko P."/>
            <person name="Gavelis G."/>
            <person name="Widhalm J.R."/>
            <person name="Wisecaver J.H."/>
        </authorList>
    </citation>
    <scope>NUCLEOTIDE SEQUENCE</scope>
    <source>
        <strain evidence="1">ECLA1</strain>
    </source>
</reference>
<gene>
    <name evidence="1" type="ORF">RRG08_045093</name>
</gene>
<organism evidence="1 2">
    <name type="scientific">Elysia crispata</name>
    <name type="common">lettuce slug</name>
    <dbReference type="NCBI Taxonomy" id="231223"/>
    <lineage>
        <taxon>Eukaryota</taxon>
        <taxon>Metazoa</taxon>
        <taxon>Spiralia</taxon>
        <taxon>Lophotrochozoa</taxon>
        <taxon>Mollusca</taxon>
        <taxon>Gastropoda</taxon>
        <taxon>Heterobranchia</taxon>
        <taxon>Euthyneura</taxon>
        <taxon>Panpulmonata</taxon>
        <taxon>Sacoglossa</taxon>
        <taxon>Placobranchoidea</taxon>
        <taxon>Plakobranchidae</taxon>
        <taxon>Elysia</taxon>
    </lineage>
</organism>
<protein>
    <submittedName>
        <fullName evidence="1">Uncharacterized protein</fullName>
    </submittedName>
</protein>
<dbReference type="Proteomes" id="UP001283361">
    <property type="component" value="Unassembled WGS sequence"/>
</dbReference>
<comment type="caution">
    <text evidence="1">The sequence shown here is derived from an EMBL/GenBank/DDBJ whole genome shotgun (WGS) entry which is preliminary data.</text>
</comment>